<keyword evidence="3" id="KW-0804">Transcription</keyword>
<dbReference type="InterPro" id="IPR009057">
    <property type="entry name" value="Homeodomain-like_sf"/>
</dbReference>
<comment type="caution">
    <text evidence="5">The sequence shown here is derived from an EMBL/GenBank/DDBJ whole genome shotgun (WGS) entry which is preliminary data.</text>
</comment>
<dbReference type="Pfam" id="PF12833">
    <property type="entry name" value="HTH_18"/>
    <property type="match status" value="1"/>
</dbReference>
<dbReference type="RefSeq" id="WP_124938412.1">
    <property type="nucleotide sequence ID" value="NZ_RJVQ01000009.1"/>
</dbReference>
<protein>
    <submittedName>
        <fullName evidence="5">Helix-turn-helix domain-containing protein</fullName>
    </submittedName>
</protein>
<dbReference type="Gene3D" id="1.10.10.60">
    <property type="entry name" value="Homeodomain-like"/>
    <property type="match status" value="1"/>
</dbReference>
<dbReference type="SUPFAM" id="SSF46689">
    <property type="entry name" value="Homeodomain-like"/>
    <property type="match status" value="2"/>
</dbReference>
<dbReference type="InterPro" id="IPR018062">
    <property type="entry name" value="HTH_AraC-typ_CS"/>
</dbReference>
<gene>
    <name evidence="5" type="ORF">EES38_17035</name>
</gene>
<dbReference type="AlphaFoldDB" id="A0A3N9TDN7"/>
<accession>A0A3N9TDN7</accession>
<dbReference type="GO" id="GO:0003700">
    <property type="term" value="F:DNA-binding transcription factor activity"/>
    <property type="evidence" value="ECO:0007669"/>
    <property type="project" value="InterPro"/>
</dbReference>
<dbReference type="SUPFAM" id="SSF52317">
    <property type="entry name" value="Class I glutamine amidotransferase-like"/>
    <property type="match status" value="1"/>
</dbReference>
<organism evidence="5 6">
    <name type="scientific">Vibrio viridaestus</name>
    <dbReference type="NCBI Taxonomy" id="2487322"/>
    <lineage>
        <taxon>Bacteria</taxon>
        <taxon>Pseudomonadati</taxon>
        <taxon>Pseudomonadota</taxon>
        <taxon>Gammaproteobacteria</taxon>
        <taxon>Vibrionales</taxon>
        <taxon>Vibrionaceae</taxon>
        <taxon>Vibrio</taxon>
    </lineage>
</organism>
<keyword evidence="2" id="KW-0238">DNA-binding</keyword>
<evidence type="ECO:0000259" key="4">
    <source>
        <dbReference type="PROSITE" id="PS01124"/>
    </source>
</evidence>
<sequence length="324" mass="36576">MLKVDTAVCQPSKTIGIHLPADIPFIELSFVVDAFKLLNRLSNDTCYELFLLTSDEQNPHTILCKTFDLPLWEESKPVDSIWVLSATLPPKAHIKSPPFIQHQLNTNQVNVVGVNAGSVWLHAYGVNFQEPVVAHWNLWDDINEKFPALVLTPELYQIGDNVSSGCGQMATSDLIIAWLTNLETQDTINSLADLLCVDRLRHKEEKQRLPSLSLGGEDIQPRLTMAIELMENNIEEPLSTDEIAVLVHISRRQLERLFKRYTGTLPARYYMQIRLKKAKHLVLTTGKSIVQIGLICGFSSGPHFSSSYKAYFGVTPREERAKRL</sequence>
<dbReference type="Proteomes" id="UP000281112">
    <property type="component" value="Unassembled WGS sequence"/>
</dbReference>
<keyword evidence="1" id="KW-0805">Transcription regulation</keyword>
<dbReference type="PANTHER" id="PTHR46796">
    <property type="entry name" value="HTH-TYPE TRANSCRIPTIONAL ACTIVATOR RHAS-RELATED"/>
    <property type="match status" value="1"/>
</dbReference>
<reference evidence="5 6" key="1">
    <citation type="submission" date="2018-11" db="EMBL/GenBank/DDBJ databases">
        <title>Vibrio LJC006 sp. nov., isolated from seawater during the bloom of the enteromorpha.</title>
        <authorList>
            <person name="Liang J."/>
        </authorList>
    </citation>
    <scope>NUCLEOTIDE SEQUENCE [LARGE SCALE GENOMIC DNA]</scope>
    <source>
        <strain evidence="5 6">LJC006</strain>
    </source>
</reference>
<evidence type="ECO:0000256" key="2">
    <source>
        <dbReference type="ARBA" id="ARBA00023125"/>
    </source>
</evidence>
<evidence type="ECO:0000313" key="6">
    <source>
        <dbReference type="Proteomes" id="UP000281112"/>
    </source>
</evidence>
<keyword evidence="6" id="KW-1185">Reference proteome</keyword>
<feature type="domain" description="HTH araC/xylS-type" evidence="4">
    <location>
        <begin position="224"/>
        <end position="322"/>
    </location>
</feature>
<dbReference type="PANTHER" id="PTHR46796:SF13">
    <property type="entry name" value="HTH-TYPE TRANSCRIPTIONAL ACTIVATOR RHAS"/>
    <property type="match status" value="1"/>
</dbReference>
<dbReference type="PROSITE" id="PS00041">
    <property type="entry name" value="HTH_ARAC_FAMILY_1"/>
    <property type="match status" value="1"/>
</dbReference>
<name>A0A3N9TDN7_9VIBR</name>
<dbReference type="EMBL" id="RJVQ01000009">
    <property type="protein sequence ID" value="RQW61813.1"/>
    <property type="molecule type" value="Genomic_DNA"/>
</dbReference>
<dbReference type="GO" id="GO:0043565">
    <property type="term" value="F:sequence-specific DNA binding"/>
    <property type="evidence" value="ECO:0007669"/>
    <property type="project" value="InterPro"/>
</dbReference>
<dbReference type="Gene3D" id="3.40.50.880">
    <property type="match status" value="1"/>
</dbReference>
<dbReference type="SMART" id="SM00342">
    <property type="entry name" value="HTH_ARAC"/>
    <property type="match status" value="1"/>
</dbReference>
<dbReference type="PROSITE" id="PS01124">
    <property type="entry name" value="HTH_ARAC_FAMILY_2"/>
    <property type="match status" value="1"/>
</dbReference>
<dbReference type="InterPro" id="IPR018060">
    <property type="entry name" value="HTH_AraC"/>
</dbReference>
<dbReference type="OrthoDB" id="6057514at2"/>
<evidence type="ECO:0000313" key="5">
    <source>
        <dbReference type="EMBL" id="RQW61813.1"/>
    </source>
</evidence>
<dbReference type="InterPro" id="IPR050204">
    <property type="entry name" value="AraC_XylS_family_regulators"/>
</dbReference>
<dbReference type="InterPro" id="IPR029062">
    <property type="entry name" value="Class_I_gatase-like"/>
</dbReference>
<evidence type="ECO:0000256" key="3">
    <source>
        <dbReference type="ARBA" id="ARBA00023163"/>
    </source>
</evidence>
<evidence type="ECO:0000256" key="1">
    <source>
        <dbReference type="ARBA" id="ARBA00023015"/>
    </source>
</evidence>
<proteinExistence type="predicted"/>